<dbReference type="EMBL" id="KV784358">
    <property type="protein sequence ID" value="OEU16356.1"/>
    <property type="molecule type" value="Genomic_DNA"/>
</dbReference>
<dbReference type="InterPro" id="IPR018200">
    <property type="entry name" value="USP_CS"/>
</dbReference>
<evidence type="ECO:0000313" key="2">
    <source>
        <dbReference type="EMBL" id="OEU16356.1"/>
    </source>
</evidence>
<dbReference type="PROSITE" id="PS00972">
    <property type="entry name" value="USP_1"/>
    <property type="match status" value="1"/>
</dbReference>
<feature type="non-terminal residue" evidence="2">
    <location>
        <position position="337"/>
    </location>
</feature>
<feature type="domain" description="USP" evidence="1">
    <location>
        <begin position="3"/>
        <end position="337"/>
    </location>
</feature>
<evidence type="ECO:0000313" key="3">
    <source>
        <dbReference type="Proteomes" id="UP000095751"/>
    </source>
</evidence>
<dbReference type="Proteomes" id="UP000095751">
    <property type="component" value="Unassembled WGS sequence"/>
</dbReference>
<feature type="non-terminal residue" evidence="2">
    <location>
        <position position="1"/>
    </location>
</feature>
<dbReference type="PROSITE" id="PS50235">
    <property type="entry name" value="USP_3"/>
    <property type="match status" value="1"/>
</dbReference>
<dbReference type="GO" id="GO:0004843">
    <property type="term" value="F:cysteine-type deubiquitinase activity"/>
    <property type="evidence" value="ECO:0007669"/>
    <property type="project" value="InterPro"/>
</dbReference>
<proteinExistence type="predicted"/>
<dbReference type="InterPro" id="IPR001394">
    <property type="entry name" value="Peptidase_C19_UCH"/>
</dbReference>
<evidence type="ECO:0000259" key="1">
    <source>
        <dbReference type="PROSITE" id="PS50235"/>
    </source>
</evidence>
<name>A0A1E7FE03_9STRA</name>
<dbReference type="InParanoid" id="A0A1E7FE03"/>
<reference evidence="2 3" key="1">
    <citation type="submission" date="2016-09" db="EMBL/GenBank/DDBJ databases">
        <title>Extensive genetic diversity and differential bi-allelic expression allows diatom success in the polar Southern Ocean.</title>
        <authorList>
            <consortium name="DOE Joint Genome Institute"/>
            <person name="Mock T."/>
            <person name="Otillar R.P."/>
            <person name="Strauss J."/>
            <person name="Dupont C."/>
            <person name="Frickenhaus S."/>
            <person name="Maumus F."/>
            <person name="Mcmullan M."/>
            <person name="Sanges R."/>
            <person name="Schmutz J."/>
            <person name="Toseland A."/>
            <person name="Valas R."/>
            <person name="Veluchamy A."/>
            <person name="Ward B.J."/>
            <person name="Allen A."/>
            <person name="Barry K."/>
            <person name="Falciatore A."/>
            <person name="Ferrante M."/>
            <person name="Fortunato A.E."/>
            <person name="Gloeckner G."/>
            <person name="Gruber A."/>
            <person name="Hipkin R."/>
            <person name="Janech M."/>
            <person name="Kroth P."/>
            <person name="Leese F."/>
            <person name="Lindquist E."/>
            <person name="Lyon B.R."/>
            <person name="Martin J."/>
            <person name="Mayer C."/>
            <person name="Parker M."/>
            <person name="Quesneville H."/>
            <person name="Raymond J."/>
            <person name="Uhlig C."/>
            <person name="Valentin K.U."/>
            <person name="Worden A.Z."/>
            <person name="Armbrust E.V."/>
            <person name="Bowler C."/>
            <person name="Green B."/>
            <person name="Moulton V."/>
            <person name="Van Oosterhout C."/>
            <person name="Grigoriev I."/>
        </authorList>
    </citation>
    <scope>NUCLEOTIDE SEQUENCE [LARGE SCALE GENOMIC DNA]</scope>
    <source>
        <strain evidence="2 3">CCMP1102</strain>
    </source>
</reference>
<dbReference type="InterPro" id="IPR050185">
    <property type="entry name" value="Ub_carboxyl-term_hydrolase"/>
</dbReference>
<dbReference type="CDD" id="cd02674">
    <property type="entry name" value="Peptidase_C19R"/>
    <property type="match status" value="1"/>
</dbReference>
<gene>
    <name evidence="2" type="ORF">FRACYDRAFT_159392</name>
</gene>
<dbReference type="InterPro" id="IPR028889">
    <property type="entry name" value="USP"/>
</dbReference>
<dbReference type="PANTHER" id="PTHR21646">
    <property type="entry name" value="UBIQUITIN CARBOXYL-TERMINAL HYDROLASE"/>
    <property type="match status" value="1"/>
</dbReference>
<sequence length="337" mass="39005">GVIGLRNLGNTCFLNSSLQCLSATIPLTDYFLGYDYRSEINKKNFLGTGGRLSTAYAELTKQMWLGSKSVVEPISFKKQLETFAPQFVGYHQHDAQELLAFLLDGIHEDLNRVKERPYIEDHDCDGSNNEEDAVENWKNYLRRNKSLIVDMFQGQIRNTCTCLTCGHVNIRFEPFMYLSLPITKTCKSIDGCMDLYLKEEKLEGADQYYCEKCKDHVDGTKKQDIWMLPPVLIVHLKRFKYNEYGKVGSKNDASIEHPVTDWDLKSRVKSSRGVYPTYDLYAVSNHMGGLSGGHYTAHTLNRFDDKWYEFNDRSYRSVDESIHKELFKSSYVLFYNR</sequence>
<dbReference type="GO" id="GO:0016579">
    <property type="term" value="P:protein deubiquitination"/>
    <property type="evidence" value="ECO:0007669"/>
    <property type="project" value="InterPro"/>
</dbReference>
<keyword evidence="3" id="KW-1185">Reference proteome</keyword>
<protein>
    <submittedName>
        <fullName evidence="2">Cysteine proteinase</fullName>
    </submittedName>
</protein>
<dbReference type="KEGG" id="fcy:FRACYDRAFT_159392"/>
<dbReference type="InterPro" id="IPR038765">
    <property type="entry name" value="Papain-like_cys_pep_sf"/>
</dbReference>
<organism evidence="2 3">
    <name type="scientific">Fragilariopsis cylindrus CCMP1102</name>
    <dbReference type="NCBI Taxonomy" id="635003"/>
    <lineage>
        <taxon>Eukaryota</taxon>
        <taxon>Sar</taxon>
        <taxon>Stramenopiles</taxon>
        <taxon>Ochrophyta</taxon>
        <taxon>Bacillariophyta</taxon>
        <taxon>Bacillariophyceae</taxon>
        <taxon>Bacillariophycidae</taxon>
        <taxon>Bacillariales</taxon>
        <taxon>Bacillariaceae</taxon>
        <taxon>Fragilariopsis</taxon>
    </lineage>
</organism>
<dbReference type="AlphaFoldDB" id="A0A1E7FE03"/>
<dbReference type="PROSITE" id="PS00973">
    <property type="entry name" value="USP_2"/>
    <property type="match status" value="1"/>
</dbReference>
<dbReference type="OrthoDB" id="292964at2759"/>
<dbReference type="Gene3D" id="3.90.70.10">
    <property type="entry name" value="Cysteine proteinases"/>
    <property type="match status" value="1"/>
</dbReference>
<accession>A0A1E7FE03</accession>
<dbReference type="SUPFAM" id="SSF54001">
    <property type="entry name" value="Cysteine proteinases"/>
    <property type="match status" value="1"/>
</dbReference>
<dbReference type="Pfam" id="PF00443">
    <property type="entry name" value="UCH"/>
    <property type="match status" value="1"/>
</dbReference>